<evidence type="ECO:0000313" key="3">
    <source>
        <dbReference type="EMBL" id="AZG45556.1"/>
    </source>
</evidence>
<proteinExistence type="predicted"/>
<dbReference type="KEGG" id="gom:D7316_02152"/>
<protein>
    <recommendedName>
        <fullName evidence="5">DUF35 domain-containing protein</fullName>
    </recommendedName>
</protein>
<sequence>MSIDTGRMLPEVTPESQAFWTGGFEGELRIYRCQECRGWIHPPVGACWRCRSRNVGPEAASGRARISSFTVNHHPWFPAFPPPYVIAVVELDDQPDVRLTTCIVGIDVDAVEIGMAVEVVFEEHDDVALPFFRPVAA</sequence>
<dbReference type="Pfam" id="PF01796">
    <property type="entry name" value="OB_ChsH2_C"/>
    <property type="match status" value="1"/>
</dbReference>
<dbReference type="RefSeq" id="WP_005199555.1">
    <property type="nucleotide sequence ID" value="NZ_CP033972.1"/>
</dbReference>
<dbReference type="InterPro" id="IPR012340">
    <property type="entry name" value="NA-bd_OB-fold"/>
</dbReference>
<feature type="domain" description="ChsH2 rubredoxin-like zinc ribbon" evidence="2">
    <location>
        <begin position="20"/>
        <end position="55"/>
    </location>
</feature>
<evidence type="ECO:0000313" key="4">
    <source>
        <dbReference type="Proteomes" id="UP000271469"/>
    </source>
</evidence>
<evidence type="ECO:0008006" key="5">
    <source>
        <dbReference type="Google" id="ProtNLM"/>
    </source>
</evidence>
<gene>
    <name evidence="3" type="ORF">D7316_02152</name>
</gene>
<dbReference type="EMBL" id="CP033972">
    <property type="protein sequence ID" value="AZG45556.1"/>
    <property type="molecule type" value="Genomic_DNA"/>
</dbReference>
<dbReference type="AlphaFoldDB" id="A0A3G8JKJ3"/>
<reference evidence="3 4" key="1">
    <citation type="submission" date="2018-11" db="EMBL/GenBank/DDBJ databases">
        <title>Gordonia insulae sp. nov., isolated from an island soil.</title>
        <authorList>
            <person name="Kim Y.S."/>
            <person name="Kim S.B."/>
        </authorList>
    </citation>
    <scope>NUCLEOTIDE SEQUENCE [LARGE SCALE GENOMIC DNA]</scope>
    <source>
        <strain evidence="3 4">MMS17-SY073</strain>
    </source>
</reference>
<dbReference type="Pfam" id="PF12172">
    <property type="entry name" value="zf-ChsH2"/>
    <property type="match status" value="1"/>
</dbReference>
<feature type="domain" description="ChsH2 C-terminal OB-fold" evidence="1">
    <location>
        <begin position="59"/>
        <end position="122"/>
    </location>
</feature>
<name>A0A3G8JKJ3_9ACTN</name>
<keyword evidence="4" id="KW-1185">Reference proteome</keyword>
<dbReference type="InterPro" id="IPR002878">
    <property type="entry name" value="ChsH2_C"/>
</dbReference>
<organism evidence="3 4">
    <name type="scientific">Gordonia insulae</name>
    <dbReference type="NCBI Taxonomy" id="2420509"/>
    <lineage>
        <taxon>Bacteria</taxon>
        <taxon>Bacillati</taxon>
        <taxon>Actinomycetota</taxon>
        <taxon>Actinomycetes</taxon>
        <taxon>Mycobacteriales</taxon>
        <taxon>Gordoniaceae</taxon>
        <taxon>Gordonia</taxon>
    </lineage>
</organism>
<dbReference type="PANTHER" id="PTHR34075">
    <property type="entry name" value="BLR3430 PROTEIN"/>
    <property type="match status" value="1"/>
</dbReference>
<dbReference type="SUPFAM" id="SSF50249">
    <property type="entry name" value="Nucleic acid-binding proteins"/>
    <property type="match status" value="1"/>
</dbReference>
<evidence type="ECO:0000259" key="2">
    <source>
        <dbReference type="Pfam" id="PF12172"/>
    </source>
</evidence>
<accession>A0A3G8JKJ3</accession>
<dbReference type="InterPro" id="IPR022002">
    <property type="entry name" value="ChsH2_Znr"/>
</dbReference>
<evidence type="ECO:0000259" key="1">
    <source>
        <dbReference type="Pfam" id="PF01796"/>
    </source>
</evidence>
<dbReference type="InterPro" id="IPR052513">
    <property type="entry name" value="Thioester_dehydratase-like"/>
</dbReference>
<dbReference type="Proteomes" id="UP000271469">
    <property type="component" value="Chromosome"/>
</dbReference>
<dbReference type="PANTHER" id="PTHR34075:SF5">
    <property type="entry name" value="BLR3430 PROTEIN"/>
    <property type="match status" value="1"/>
</dbReference>